<evidence type="ECO:0000256" key="2">
    <source>
        <dbReference type="ARBA" id="ARBA00005046"/>
    </source>
</evidence>
<dbReference type="InterPro" id="IPR036522">
    <property type="entry name" value="MoaC_sf"/>
</dbReference>
<dbReference type="UniPathway" id="UPA00344"/>
<dbReference type="OrthoDB" id="429626at2759"/>
<dbReference type="GO" id="GO:0061799">
    <property type="term" value="F:cyclic pyranopterin monophosphate synthase activity"/>
    <property type="evidence" value="ECO:0007669"/>
    <property type="project" value="UniProtKB-EC"/>
</dbReference>
<dbReference type="EMBL" id="ML002211">
    <property type="protein sequence ID" value="RKP40384.1"/>
    <property type="molecule type" value="Genomic_DNA"/>
</dbReference>
<dbReference type="SUPFAM" id="SSF55040">
    <property type="entry name" value="Molybdenum cofactor biosynthesis protein C, MoaC"/>
    <property type="match status" value="1"/>
</dbReference>
<dbReference type="Pfam" id="PF01967">
    <property type="entry name" value="MoaC"/>
    <property type="match status" value="1"/>
</dbReference>
<evidence type="ECO:0000256" key="4">
    <source>
        <dbReference type="ARBA" id="ARBA00023150"/>
    </source>
</evidence>
<organism evidence="8 9">
    <name type="scientific">Dimargaris cristalligena</name>
    <dbReference type="NCBI Taxonomy" id="215637"/>
    <lineage>
        <taxon>Eukaryota</taxon>
        <taxon>Fungi</taxon>
        <taxon>Fungi incertae sedis</taxon>
        <taxon>Zoopagomycota</taxon>
        <taxon>Kickxellomycotina</taxon>
        <taxon>Dimargaritomycetes</taxon>
        <taxon>Dimargaritales</taxon>
        <taxon>Dimargaritaceae</taxon>
        <taxon>Dimargaris</taxon>
    </lineage>
</organism>
<dbReference type="EC" id="4.6.1.17" evidence="3"/>
<dbReference type="InterPro" id="IPR047594">
    <property type="entry name" value="MoaC_bact/euk"/>
</dbReference>
<evidence type="ECO:0000259" key="7">
    <source>
        <dbReference type="Pfam" id="PF01967"/>
    </source>
</evidence>
<evidence type="ECO:0000313" key="8">
    <source>
        <dbReference type="EMBL" id="RKP40384.1"/>
    </source>
</evidence>
<gene>
    <name evidence="8" type="ORF">BJ085DRAFT_23204</name>
</gene>
<protein>
    <recommendedName>
        <fullName evidence="3">cyclic pyranopterin monophosphate synthase</fullName>
        <ecNumber evidence="3">4.6.1.17</ecNumber>
    </recommendedName>
</protein>
<reference evidence="9" key="1">
    <citation type="journal article" date="2018" name="Nat. Microbiol.">
        <title>Leveraging single-cell genomics to expand the fungal tree of life.</title>
        <authorList>
            <person name="Ahrendt S.R."/>
            <person name="Quandt C.A."/>
            <person name="Ciobanu D."/>
            <person name="Clum A."/>
            <person name="Salamov A."/>
            <person name="Andreopoulos B."/>
            <person name="Cheng J.F."/>
            <person name="Woyke T."/>
            <person name="Pelin A."/>
            <person name="Henrissat B."/>
            <person name="Reynolds N.K."/>
            <person name="Benny G.L."/>
            <person name="Smith M.E."/>
            <person name="James T.Y."/>
            <person name="Grigoriev I.V."/>
        </authorList>
    </citation>
    <scope>NUCLEOTIDE SEQUENCE [LARGE SCALE GENOMIC DNA]</scope>
    <source>
        <strain evidence="9">RSA 468</strain>
    </source>
</reference>
<evidence type="ECO:0000313" key="9">
    <source>
        <dbReference type="Proteomes" id="UP000268162"/>
    </source>
</evidence>
<dbReference type="PANTHER" id="PTHR22960:SF0">
    <property type="entry name" value="MOLYBDENUM COFACTOR BIOSYNTHESIS PROTEIN 1"/>
    <property type="match status" value="1"/>
</dbReference>
<comment type="catalytic activity">
    <reaction evidence="1">
        <text>(8S)-3',8-cyclo-7,8-dihydroguanosine 5'-triphosphate = cyclic pyranopterin phosphate + diphosphate</text>
        <dbReference type="Rhea" id="RHEA:49580"/>
        <dbReference type="ChEBI" id="CHEBI:33019"/>
        <dbReference type="ChEBI" id="CHEBI:59648"/>
        <dbReference type="ChEBI" id="CHEBI:131766"/>
        <dbReference type="EC" id="4.6.1.17"/>
    </reaction>
</comment>
<feature type="region of interest" description="Disordered" evidence="6">
    <location>
        <begin position="24"/>
        <end position="44"/>
    </location>
</feature>
<evidence type="ECO:0000256" key="1">
    <source>
        <dbReference type="ARBA" id="ARBA00001637"/>
    </source>
</evidence>
<keyword evidence="4" id="KW-0501">Molybdenum cofactor biosynthesis</keyword>
<name>A0A4Q0A2R7_9FUNG</name>
<dbReference type="GO" id="GO:0006777">
    <property type="term" value="P:Mo-molybdopterin cofactor biosynthetic process"/>
    <property type="evidence" value="ECO:0007669"/>
    <property type="project" value="UniProtKB-KW"/>
</dbReference>
<dbReference type="GO" id="GO:0061798">
    <property type="term" value="F:GTP 3',8'-cyclase activity"/>
    <property type="evidence" value="ECO:0007669"/>
    <property type="project" value="TreeGrafter"/>
</dbReference>
<dbReference type="InterPro" id="IPR023045">
    <property type="entry name" value="MoaC"/>
</dbReference>
<dbReference type="InterPro" id="IPR050105">
    <property type="entry name" value="MoCo_biosynth_MoaA/MoaC"/>
</dbReference>
<feature type="domain" description="Molybdopterin cofactor biosynthesis C (MoaC)" evidence="7">
    <location>
        <begin position="60"/>
        <end position="197"/>
    </location>
</feature>
<dbReference type="Proteomes" id="UP000268162">
    <property type="component" value="Unassembled WGS sequence"/>
</dbReference>
<dbReference type="NCBIfam" id="TIGR00581">
    <property type="entry name" value="moaC"/>
    <property type="match status" value="1"/>
</dbReference>
<evidence type="ECO:0000256" key="5">
    <source>
        <dbReference type="ARBA" id="ARBA00023239"/>
    </source>
</evidence>
<dbReference type="NCBIfam" id="NF006870">
    <property type="entry name" value="PRK09364.1"/>
    <property type="match status" value="1"/>
</dbReference>
<dbReference type="Gene3D" id="3.30.70.640">
    <property type="entry name" value="Molybdopterin cofactor biosynthesis C (MoaC) domain"/>
    <property type="match status" value="1"/>
</dbReference>
<keyword evidence="9" id="KW-1185">Reference proteome</keyword>
<dbReference type="PANTHER" id="PTHR22960">
    <property type="entry name" value="MOLYBDOPTERIN COFACTOR SYNTHESIS PROTEIN A"/>
    <property type="match status" value="1"/>
</dbReference>
<sequence length="213" mass="23006">MHQSPGLLQPRLLARLRRSFLGNPRNHRNYYSTRAPGAESPLSTPAELTHVDPQSGRLNMVDVSDKPPTRRQALARGQVLLHDRKAFEAVQRQAIRKGDVLTVGQVAGIQGAKLTAQLIPLCHPIALTDIQVQLRLNEADLAVELESSTMCAAEKTGVEMEALTAVAVAGLTVIDMCKSVARGATLTNVRVVYKTGGRSGTYQEASALPEQPL</sequence>
<evidence type="ECO:0000256" key="6">
    <source>
        <dbReference type="SAM" id="MobiDB-lite"/>
    </source>
</evidence>
<dbReference type="STRING" id="215637.A0A4Q0A2R7"/>
<keyword evidence="5" id="KW-0456">Lyase</keyword>
<comment type="pathway">
    <text evidence="2">Cofactor biosynthesis; molybdopterin biosynthesis.</text>
</comment>
<dbReference type="InterPro" id="IPR002820">
    <property type="entry name" value="Mopterin_CF_biosynth-C_dom"/>
</dbReference>
<proteinExistence type="predicted"/>
<accession>A0A4Q0A2R7</accession>
<evidence type="ECO:0000256" key="3">
    <source>
        <dbReference type="ARBA" id="ARBA00012575"/>
    </source>
</evidence>
<dbReference type="CDD" id="cd01420">
    <property type="entry name" value="MoaC_PE"/>
    <property type="match status" value="1"/>
</dbReference>
<dbReference type="AlphaFoldDB" id="A0A4Q0A2R7"/>